<dbReference type="SUPFAM" id="SSF53822">
    <property type="entry name" value="Periplasmic binding protein-like I"/>
    <property type="match status" value="1"/>
</dbReference>
<sequence>MIEPRENRVTRTRRPTMADVAARAGVSLSTVSLTYSGAGPLSPETRAKVEKAAEELGYAGPAPHARALRSGRTGVVGVVIHERLQLSFRDPLMLRIMDGLVGDLGQMGLGVLLIPTPTGEPGERSLLETAAMDAAVLLRVRDHDDEPAIDIIRRRGLPLVVMEGEAPEGAGVLEIDDREATAALIRHLVELGHERIGTITLPAGLDGETRALPLDEALAQTAWTPVHRRLEAFADAGVEPCVVIEARASIVAEGIAAAHLALAQDPRPTALVCQSDLLAGGAIIAARELDIAVPQQLSVTGFDGLDLPWLSPLELTTQVQDAEAKGHALAEEVKALLAGESPAPVVMPLTLRIGTSTARAPR</sequence>
<dbReference type="Gene3D" id="1.10.260.40">
    <property type="entry name" value="lambda repressor-like DNA-binding domains"/>
    <property type="match status" value="1"/>
</dbReference>
<dbReference type="PANTHER" id="PTHR30146">
    <property type="entry name" value="LACI-RELATED TRANSCRIPTIONAL REPRESSOR"/>
    <property type="match status" value="1"/>
</dbReference>
<keyword evidence="2" id="KW-0238">DNA-binding</keyword>
<evidence type="ECO:0000259" key="4">
    <source>
        <dbReference type="PROSITE" id="PS50932"/>
    </source>
</evidence>
<dbReference type="PANTHER" id="PTHR30146:SF138">
    <property type="entry name" value="TRANSCRIPTIONAL REGULATORY PROTEIN"/>
    <property type="match status" value="1"/>
</dbReference>
<dbReference type="Gene3D" id="3.40.50.2300">
    <property type="match status" value="2"/>
</dbReference>
<evidence type="ECO:0000256" key="2">
    <source>
        <dbReference type="ARBA" id="ARBA00023125"/>
    </source>
</evidence>
<evidence type="ECO:0000313" key="6">
    <source>
        <dbReference type="Proteomes" id="UP000183315"/>
    </source>
</evidence>
<dbReference type="GO" id="GO:0003700">
    <property type="term" value="F:DNA-binding transcription factor activity"/>
    <property type="evidence" value="ECO:0007669"/>
    <property type="project" value="TreeGrafter"/>
</dbReference>
<dbReference type="AlphaFoldDB" id="A0A1H6WRD5"/>
<dbReference type="eggNOG" id="COG1609">
    <property type="taxonomic scope" value="Bacteria"/>
</dbReference>
<dbReference type="Proteomes" id="UP000183315">
    <property type="component" value="Unassembled WGS sequence"/>
</dbReference>
<keyword evidence="3" id="KW-0804">Transcription</keyword>
<dbReference type="Pfam" id="PF13377">
    <property type="entry name" value="Peripla_BP_3"/>
    <property type="match status" value="1"/>
</dbReference>
<accession>A0A1H6WRD5</accession>
<dbReference type="SMART" id="SM00354">
    <property type="entry name" value="HTH_LACI"/>
    <property type="match status" value="1"/>
</dbReference>
<dbReference type="Pfam" id="PF00356">
    <property type="entry name" value="LacI"/>
    <property type="match status" value="1"/>
</dbReference>
<dbReference type="SUPFAM" id="SSF47413">
    <property type="entry name" value="lambda repressor-like DNA-binding domains"/>
    <property type="match status" value="1"/>
</dbReference>
<dbReference type="GO" id="GO:0000976">
    <property type="term" value="F:transcription cis-regulatory region binding"/>
    <property type="evidence" value="ECO:0007669"/>
    <property type="project" value="TreeGrafter"/>
</dbReference>
<dbReference type="InterPro" id="IPR028082">
    <property type="entry name" value="Peripla_BP_I"/>
</dbReference>
<dbReference type="InterPro" id="IPR000843">
    <property type="entry name" value="HTH_LacI"/>
</dbReference>
<evidence type="ECO:0000256" key="3">
    <source>
        <dbReference type="ARBA" id="ARBA00023163"/>
    </source>
</evidence>
<keyword evidence="6" id="KW-1185">Reference proteome</keyword>
<keyword evidence="1" id="KW-0805">Transcription regulation</keyword>
<evidence type="ECO:0000256" key="1">
    <source>
        <dbReference type="ARBA" id="ARBA00023015"/>
    </source>
</evidence>
<protein>
    <submittedName>
        <fullName evidence="5">Transcriptional regulator, LacI family</fullName>
    </submittedName>
</protein>
<gene>
    <name evidence="5" type="ORF">SAMN05421637_0955</name>
</gene>
<feature type="domain" description="HTH lacI-type" evidence="4">
    <location>
        <begin position="15"/>
        <end position="70"/>
    </location>
</feature>
<dbReference type="EMBL" id="FNZI01000002">
    <property type="protein sequence ID" value="SEJ14935.1"/>
    <property type="molecule type" value="Genomic_DNA"/>
</dbReference>
<dbReference type="CDD" id="cd06279">
    <property type="entry name" value="PBP1_LacI-like"/>
    <property type="match status" value="1"/>
</dbReference>
<dbReference type="STRING" id="1043493.SAMN05421637_0955"/>
<reference evidence="6" key="1">
    <citation type="submission" date="2016-10" db="EMBL/GenBank/DDBJ databases">
        <authorList>
            <person name="Varghese N."/>
        </authorList>
    </citation>
    <scope>NUCLEOTIDE SEQUENCE [LARGE SCALE GENOMIC DNA]</scope>
    <source>
        <strain evidence="6">DSM 24868</strain>
    </source>
</reference>
<proteinExistence type="predicted"/>
<dbReference type="CDD" id="cd01392">
    <property type="entry name" value="HTH_LacI"/>
    <property type="match status" value="1"/>
</dbReference>
<evidence type="ECO:0000313" key="5">
    <source>
        <dbReference type="EMBL" id="SEJ14935.1"/>
    </source>
</evidence>
<name>A0A1H6WRD5_9MICO</name>
<dbReference type="InterPro" id="IPR010982">
    <property type="entry name" value="Lambda_DNA-bd_dom_sf"/>
</dbReference>
<dbReference type="InterPro" id="IPR046335">
    <property type="entry name" value="LacI/GalR-like_sensor"/>
</dbReference>
<dbReference type="PROSITE" id="PS50932">
    <property type="entry name" value="HTH_LACI_2"/>
    <property type="match status" value="1"/>
</dbReference>
<organism evidence="5 6">
    <name type="scientific">Demequina mangrovi</name>
    <dbReference type="NCBI Taxonomy" id="1043493"/>
    <lineage>
        <taxon>Bacteria</taxon>
        <taxon>Bacillati</taxon>
        <taxon>Actinomycetota</taxon>
        <taxon>Actinomycetes</taxon>
        <taxon>Micrococcales</taxon>
        <taxon>Demequinaceae</taxon>
        <taxon>Demequina</taxon>
    </lineage>
</organism>